<sequence length="261" mass="28777">MWSLDSSEPFRVAQRTNEWQRRLPLAVSSGLSSASSGVRSWWSSAPADIKKVYIEPEKSDNWSWWSSKPEKTKNVLSESKNSKDWWSSEPKEPEKSGFWSWFSSSDDNSGDSIRGGIVGMTQNATKYVVSTHGKPGNILNIFEKSSRSPLGDARWWVRFDRPHSAVSHNHINISRNVFGMKDAYVPMSTSAAKTVGALGKVAEKSNDVAYFLTTAAMIYESYRLGMGVKKDYDHGTTRNTIQTVATTAATYASGGIGASAG</sequence>
<evidence type="ECO:0000313" key="2">
    <source>
        <dbReference type="Proteomes" id="UP000095282"/>
    </source>
</evidence>
<organism evidence="2 3">
    <name type="scientific">Caenorhabditis tropicalis</name>
    <dbReference type="NCBI Taxonomy" id="1561998"/>
    <lineage>
        <taxon>Eukaryota</taxon>
        <taxon>Metazoa</taxon>
        <taxon>Ecdysozoa</taxon>
        <taxon>Nematoda</taxon>
        <taxon>Chromadorea</taxon>
        <taxon>Rhabditida</taxon>
        <taxon>Rhabditina</taxon>
        <taxon>Rhabditomorpha</taxon>
        <taxon>Rhabditoidea</taxon>
        <taxon>Rhabditidae</taxon>
        <taxon>Peloderinae</taxon>
        <taxon>Caenorhabditis</taxon>
    </lineage>
</organism>
<dbReference type="STRING" id="1561998.A0A1I7UR87"/>
<evidence type="ECO:0000313" key="3">
    <source>
        <dbReference type="WBParaSite" id="Csp11.Scaffold630.g18543.t1"/>
    </source>
</evidence>
<dbReference type="WBParaSite" id="Csp11.Scaffold630.g18543.t1">
    <property type="protein sequence ID" value="Csp11.Scaffold630.g18543.t1"/>
    <property type="gene ID" value="Csp11.Scaffold630.g18543"/>
</dbReference>
<dbReference type="PANTHER" id="PTHR21525:SF9">
    <property type="entry name" value="CHANNEL_COLICIN DOMAIN-CONTAINING PROTEIN"/>
    <property type="match status" value="1"/>
</dbReference>
<feature type="region of interest" description="Disordered" evidence="1">
    <location>
        <begin position="76"/>
        <end position="95"/>
    </location>
</feature>
<protein>
    <submittedName>
        <fullName evidence="3">Calpain catalytic domain-containing protein</fullName>
    </submittedName>
</protein>
<dbReference type="PANTHER" id="PTHR21525">
    <property type="entry name" value="MOTILE SPERM PROTEIN"/>
    <property type="match status" value="1"/>
</dbReference>
<reference evidence="3" key="1">
    <citation type="submission" date="2016-11" db="UniProtKB">
        <authorList>
            <consortium name="WormBaseParasite"/>
        </authorList>
    </citation>
    <scope>IDENTIFICATION</scope>
</reference>
<keyword evidence="2" id="KW-1185">Reference proteome</keyword>
<evidence type="ECO:0000256" key="1">
    <source>
        <dbReference type="SAM" id="MobiDB-lite"/>
    </source>
</evidence>
<dbReference type="eggNOG" id="ENOG502T365">
    <property type="taxonomic scope" value="Eukaryota"/>
</dbReference>
<accession>A0A1I7UR87</accession>
<dbReference type="AlphaFoldDB" id="A0A1I7UR87"/>
<dbReference type="Proteomes" id="UP000095282">
    <property type="component" value="Unplaced"/>
</dbReference>
<proteinExistence type="predicted"/>
<name>A0A1I7UR87_9PELO</name>